<gene>
    <name evidence="17" type="ORF">RM552_15300</name>
</gene>
<keyword evidence="5 12" id="KW-0812">Transmembrane</keyword>
<dbReference type="EMBL" id="JAVRHX010000005">
    <property type="protein sequence ID" value="MDT0596220.1"/>
    <property type="molecule type" value="Genomic_DNA"/>
</dbReference>
<dbReference type="PANTHER" id="PTHR32552:SF89">
    <property type="entry name" value="CATECHOLATE SIDEROPHORE RECEPTOR FIU"/>
    <property type="match status" value="1"/>
</dbReference>
<evidence type="ECO:0000256" key="6">
    <source>
        <dbReference type="ARBA" id="ARBA00022729"/>
    </source>
</evidence>
<evidence type="ECO:0000259" key="16">
    <source>
        <dbReference type="Pfam" id="PF07715"/>
    </source>
</evidence>
<dbReference type="Pfam" id="PF00593">
    <property type="entry name" value="TonB_dep_Rec_b-barrel"/>
    <property type="match status" value="1"/>
</dbReference>
<dbReference type="InterPro" id="IPR039426">
    <property type="entry name" value="TonB-dep_rcpt-like"/>
</dbReference>
<comment type="subcellular location">
    <subcellularLocation>
        <location evidence="1 12">Cell outer membrane</location>
        <topology evidence="1 12">Multi-pass membrane protein</topology>
    </subcellularLocation>
</comment>
<keyword evidence="7" id="KW-0408">Iron</keyword>
<name>A0ABU2ZUA7_9ALTE</name>
<feature type="domain" description="TonB-dependent receptor plug" evidence="16">
    <location>
        <begin position="57"/>
        <end position="167"/>
    </location>
</feature>
<protein>
    <submittedName>
        <fullName evidence="17">TonB-dependent receptor</fullName>
    </submittedName>
</protein>
<evidence type="ECO:0000256" key="3">
    <source>
        <dbReference type="ARBA" id="ARBA00022452"/>
    </source>
</evidence>
<evidence type="ECO:0000256" key="8">
    <source>
        <dbReference type="ARBA" id="ARBA00023065"/>
    </source>
</evidence>
<reference evidence="17 18" key="1">
    <citation type="submission" date="2023-09" db="EMBL/GenBank/DDBJ databases">
        <authorList>
            <person name="Rey-Velasco X."/>
        </authorList>
    </citation>
    <scope>NUCLEOTIDE SEQUENCE [LARGE SCALE GENOMIC DNA]</scope>
    <source>
        <strain evidence="17 18">P117</strain>
    </source>
</reference>
<feature type="chain" id="PRO_5045607388" evidence="14">
    <location>
        <begin position="29"/>
        <end position="690"/>
    </location>
</feature>
<feature type="signal peptide" evidence="14">
    <location>
        <begin position="1"/>
        <end position="28"/>
    </location>
</feature>
<dbReference type="Gene3D" id="2.40.170.20">
    <property type="entry name" value="TonB-dependent receptor, beta-barrel domain"/>
    <property type="match status" value="1"/>
</dbReference>
<keyword evidence="18" id="KW-1185">Reference proteome</keyword>
<dbReference type="Gene3D" id="2.170.130.10">
    <property type="entry name" value="TonB-dependent receptor, plug domain"/>
    <property type="match status" value="1"/>
</dbReference>
<evidence type="ECO:0000256" key="11">
    <source>
        <dbReference type="ARBA" id="ARBA00023237"/>
    </source>
</evidence>
<keyword evidence="6 14" id="KW-0732">Signal</keyword>
<dbReference type="InterPro" id="IPR012910">
    <property type="entry name" value="Plug_dom"/>
</dbReference>
<evidence type="ECO:0000259" key="15">
    <source>
        <dbReference type="Pfam" id="PF00593"/>
    </source>
</evidence>
<keyword evidence="9 13" id="KW-0798">TonB box</keyword>
<keyword evidence="3 12" id="KW-1134">Transmembrane beta strand</keyword>
<dbReference type="PANTHER" id="PTHR32552">
    <property type="entry name" value="FERRICHROME IRON RECEPTOR-RELATED"/>
    <property type="match status" value="1"/>
</dbReference>
<evidence type="ECO:0000313" key="18">
    <source>
        <dbReference type="Proteomes" id="UP001253545"/>
    </source>
</evidence>
<comment type="similarity">
    <text evidence="12 13">Belongs to the TonB-dependent receptor family.</text>
</comment>
<evidence type="ECO:0000256" key="10">
    <source>
        <dbReference type="ARBA" id="ARBA00023136"/>
    </source>
</evidence>
<evidence type="ECO:0000256" key="12">
    <source>
        <dbReference type="PROSITE-ProRule" id="PRU01360"/>
    </source>
</evidence>
<evidence type="ECO:0000256" key="2">
    <source>
        <dbReference type="ARBA" id="ARBA00022448"/>
    </source>
</evidence>
<feature type="domain" description="TonB-dependent receptor-like beta-barrel" evidence="15">
    <location>
        <begin position="280"/>
        <end position="656"/>
    </location>
</feature>
<evidence type="ECO:0000256" key="1">
    <source>
        <dbReference type="ARBA" id="ARBA00004571"/>
    </source>
</evidence>
<dbReference type="InterPro" id="IPR037066">
    <property type="entry name" value="Plug_dom_sf"/>
</dbReference>
<dbReference type="Pfam" id="PF07715">
    <property type="entry name" value="Plug"/>
    <property type="match status" value="1"/>
</dbReference>
<dbReference type="InterPro" id="IPR036942">
    <property type="entry name" value="Beta-barrel_TonB_sf"/>
</dbReference>
<dbReference type="InterPro" id="IPR000531">
    <property type="entry name" value="Beta-barrel_TonB"/>
</dbReference>
<evidence type="ECO:0000256" key="13">
    <source>
        <dbReference type="RuleBase" id="RU003357"/>
    </source>
</evidence>
<organism evidence="17 18">
    <name type="scientific">Glaciecola petra</name>
    <dbReference type="NCBI Taxonomy" id="3075602"/>
    <lineage>
        <taxon>Bacteria</taxon>
        <taxon>Pseudomonadati</taxon>
        <taxon>Pseudomonadota</taxon>
        <taxon>Gammaproteobacteria</taxon>
        <taxon>Alteromonadales</taxon>
        <taxon>Alteromonadaceae</taxon>
        <taxon>Glaciecola</taxon>
    </lineage>
</organism>
<evidence type="ECO:0000313" key="17">
    <source>
        <dbReference type="EMBL" id="MDT0596220.1"/>
    </source>
</evidence>
<keyword evidence="4" id="KW-0410">Iron transport</keyword>
<dbReference type="SUPFAM" id="SSF56935">
    <property type="entry name" value="Porins"/>
    <property type="match status" value="1"/>
</dbReference>
<dbReference type="Proteomes" id="UP001253545">
    <property type="component" value="Unassembled WGS sequence"/>
</dbReference>
<keyword evidence="8" id="KW-0406">Ion transport</keyword>
<sequence length="690" mass="77780">MQSKSKVGKYVVATLTFYLAIVSSPAFSVQNEETDKQPTANMEVIAITASKRAEPVTQTPDSLSIQLQSDIQDLSAQHINQVLANVPGTWISRGNGQEHLSAIRSPVLTGAGSCGAFFMGLDGISLRASGFCNANQLFDANYEQAGRIEVLRSPSSTLYGGNALHGVINIMSQDAFAHTENTLSLDAGANDFTRLSHAVGTQGDDSAWLNLINITQENGYQSESGYDQQKMTSIYQSKGKIWSNKSLIDVNNLNQETAGFIRGFESFKDDDIRKSNPNPEAYRDVKSLRAYSAFSRNVKAGELTLTPYIRWNQMAFLQHFLPWQALEENAHTSIGLQSQYTFSANNIDWIAGVDFDHTSGKLKETQEDDFSPNIPAGLHYDYRVKAQLSAGYLQGFWRYEKWRLRVGARFENTKYDYNNLTDSVSACAITVEVCRFTRPEDQKRSFSAMSPSINVQYIASEDWSIYAKFAQGYRAPQATELFRLQNNQLVSDIDTENMEAFELGTRFKSRTTLVHFAAYTMAKQDVIFQDSNRQNVTGAKTAHRGAELELQQTLNKNLWFSGHISYAEHTYKQSDINLSDDIAGNYIDTAPKWMAKANLNYLVNDKIDMHLSWQWLDEYYLNPQNTAEYAGHKLIDIDLNYQYSENLRASLSIFNVGNQAYAERADFAFGAYRYFVGQGRRAFVNLTWVY</sequence>
<proteinExistence type="inferred from homology"/>
<evidence type="ECO:0000256" key="7">
    <source>
        <dbReference type="ARBA" id="ARBA00023004"/>
    </source>
</evidence>
<evidence type="ECO:0000256" key="14">
    <source>
        <dbReference type="SAM" id="SignalP"/>
    </source>
</evidence>
<dbReference type="RefSeq" id="WP_311369739.1">
    <property type="nucleotide sequence ID" value="NZ_JAVRHX010000005.1"/>
</dbReference>
<accession>A0ABU2ZUA7</accession>
<comment type="caution">
    <text evidence="17">The sequence shown here is derived from an EMBL/GenBank/DDBJ whole genome shotgun (WGS) entry which is preliminary data.</text>
</comment>
<keyword evidence="10 12" id="KW-0472">Membrane</keyword>
<keyword evidence="2 12" id="KW-0813">Transport</keyword>
<evidence type="ECO:0000256" key="4">
    <source>
        <dbReference type="ARBA" id="ARBA00022496"/>
    </source>
</evidence>
<keyword evidence="17" id="KW-0675">Receptor</keyword>
<dbReference type="PROSITE" id="PS52016">
    <property type="entry name" value="TONB_DEPENDENT_REC_3"/>
    <property type="match status" value="1"/>
</dbReference>
<evidence type="ECO:0000256" key="5">
    <source>
        <dbReference type="ARBA" id="ARBA00022692"/>
    </source>
</evidence>
<evidence type="ECO:0000256" key="9">
    <source>
        <dbReference type="ARBA" id="ARBA00023077"/>
    </source>
</evidence>
<keyword evidence="11 12" id="KW-0998">Cell outer membrane</keyword>